<keyword evidence="2" id="KW-1185">Reference proteome</keyword>
<organism evidence="1 2">
    <name type="scientific">Protopolystoma xenopodis</name>
    <dbReference type="NCBI Taxonomy" id="117903"/>
    <lineage>
        <taxon>Eukaryota</taxon>
        <taxon>Metazoa</taxon>
        <taxon>Spiralia</taxon>
        <taxon>Lophotrochozoa</taxon>
        <taxon>Platyhelminthes</taxon>
        <taxon>Monogenea</taxon>
        <taxon>Polyopisthocotylea</taxon>
        <taxon>Polystomatidea</taxon>
        <taxon>Polystomatidae</taxon>
        <taxon>Protopolystoma</taxon>
    </lineage>
</organism>
<protein>
    <submittedName>
        <fullName evidence="1">Uncharacterized protein</fullName>
    </submittedName>
</protein>
<proteinExistence type="predicted"/>
<evidence type="ECO:0000313" key="2">
    <source>
        <dbReference type="Proteomes" id="UP000784294"/>
    </source>
</evidence>
<dbReference type="Proteomes" id="UP000784294">
    <property type="component" value="Unassembled WGS sequence"/>
</dbReference>
<sequence>MRIFLFPHILGQAMNLEDLLYSVEPRLGLPPEHLVSCDLSLIVIMGQGHPDDHLNFDMHSEDHISLDRSSLLAASLEAALHNASWLRKIQVFNFYLLQNVCFSLFIVSFY</sequence>
<evidence type="ECO:0000313" key="1">
    <source>
        <dbReference type="EMBL" id="VEL29458.1"/>
    </source>
</evidence>
<accession>A0A3S5A6Z5</accession>
<dbReference type="EMBL" id="CAAALY010103384">
    <property type="protein sequence ID" value="VEL29458.1"/>
    <property type="molecule type" value="Genomic_DNA"/>
</dbReference>
<comment type="caution">
    <text evidence="1">The sequence shown here is derived from an EMBL/GenBank/DDBJ whole genome shotgun (WGS) entry which is preliminary data.</text>
</comment>
<dbReference type="AlphaFoldDB" id="A0A3S5A6Z5"/>
<name>A0A3S5A6Z5_9PLAT</name>
<gene>
    <name evidence="1" type="ORF">PXEA_LOCUS22898</name>
</gene>
<reference evidence="1" key="1">
    <citation type="submission" date="2018-11" db="EMBL/GenBank/DDBJ databases">
        <authorList>
            <consortium name="Pathogen Informatics"/>
        </authorList>
    </citation>
    <scope>NUCLEOTIDE SEQUENCE</scope>
</reference>